<sequence>MIEPPPRPNPDALLAMAQREGRGRLKVFLGAAPGVGKTYEMLNEARRLRDGGTDVVVGLVETHGRQDTAAQIGALEVLPRRQITYRGRVLDEFDLDAALERRPQVLVLDELAHTNVPGSRHPKRWQDVEELRDAGVEVWTAMNVQHLESLSEDVARITGIRVQETVPDHVLAGADSVELIDIPPTELLERMRQGKVYQPEQAARALRGFFREGNLAALRQIALRRTAERVDADVTGYMRAKAITGPWPSADRVLALVGRDATAEEVVRQARRISDALHAPLMALHVEAMGAADGMSPSPALRLAEQLGAEVETTVARDLPTAVLNHARAHNATHLVIGRGQPSFWRRLTGRTLTAVLIGQARGFTLHLVPAPSSVTPCIRQEAAGLPHWAGWAAVPLLVAVTTGLSLWADGIVPEGGIGMIYLAAVVALAALFGPAAAAAGALLSFLIWDFLFLMPRFTFALSGIQEVMGGAIFFSVALLLAGTTGSLGRSVSMARARLFGMRRLVELSRKLSAATSTGDLLTTVAQEATMLADRPTCVLLPLDEEPVVRAARPVEAEPDAASMAAARWALSRGTRAGFGTDALPSADWQFRPMRTANGIVGLLGLQMAGVPTRDLDAERDRALDALIDQAAVALERSHLMEEHARSAARAETEALRSALLASIGHDLRTPLTSIRGALETLRISGRQLSGPVREDLLATAEEETVRLTRYLGNVIDIVRLESGQVKPRREPVDIGDAVAVAAERASRRTGRHITCDIEKRLPAPQIDPVLLEQVLANLLDNAAKFSEAGTEILIHAKRAGAEVAITVEDHGIGVPPDQIGQIFDPFFRVRRGDAAPAGSGLGLAICRGLTHAMGGWITAESPVSNGSGTRMTVHLPA</sequence>
<evidence type="ECO:0000256" key="8">
    <source>
        <dbReference type="ARBA" id="ARBA00022777"/>
    </source>
</evidence>
<evidence type="ECO:0000256" key="10">
    <source>
        <dbReference type="ARBA" id="ARBA00022989"/>
    </source>
</evidence>
<dbReference type="InterPro" id="IPR036097">
    <property type="entry name" value="HisK_dim/P_sf"/>
</dbReference>
<dbReference type="GO" id="GO:0016301">
    <property type="term" value="F:kinase activity"/>
    <property type="evidence" value="ECO:0007669"/>
    <property type="project" value="UniProtKB-KW"/>
</dbReference>
<dbReference type="Gene3D" id="1.10.287.130">
    <property type="match status" value="1"/>
</dbReference>
<dbReference type="Gene3D" id="3.30.450.40">
    <property type="match status" value="1"/>
</dbReference>
<dbReference type="InterPro" id="IPR014729">
    <property type="entry name" value="Rossmann-like_a/b/a_fold"/>
</dbReference>
<keyword evidence="9" id="KW-0067">ATP-binding</keyword>
<dbReference type="InterPro" id="IPR003594">
    <property type="entry name" value="HATPase_dom"/>
</dbReference>
<dbReference type="Gene3D" id="3.40.50.620">
    <property type="entry name" value="HUPs"/>
    <property type="match status" value="1"/>
</dbReference>
<dbReference type="EMBL" id="JACTUZ010000016">
    <property type="protein sequence ID" value="MBC9176620.1"/>
    <property type="molecule type" value="Genomic_DNA"/>
</dbReference>
<dbReference type="Gene3D" id="3.30.565.10">
    <property type="entry name" value="Histidine kinase-like ATPase, C-terminal domain"/>
    <property type="match status" value="1"/>
</dbReference>
<dbReference type="EC" id="2.7.13.3" evidence="3"/>
<comment type="catalytic activity">
    <reaction evidence="1">
        <text>ATP + protein L-histidine = ADP + protein N-phospho-L-histidine.</text>
        <dbReference type="EC" id="2.7.13.3"/>
    </reaction>
</comment>
<keyword evidence="12 13" id="KW-0472">Membrane</keyword>
<dbReference type="PANTHER" id="PTHR45569:SF1">
    <property type="entry name" value="SENSOR PROTEIN KDPD"/>
    <property type="match status" value="1"/>
</dbReference>
<dbReference type="InterPro" id="IPR005467">
    <property type="entry name" value="His_kinase_dom"/>
</dbReference>
<comment type="subcellular location">
    <subcellularLocation>
        <location evidence="2">Membrane</location>
        <topology evidence="2">Multi-pass membrane protein</topology>
    </subcellularLocation>
</comment>
<dbReference type="PRINTS" id="PR00344">
    <property type="entry name" value="BCTRLSENSOR"/>
</dbReference>
<keyword evidence="8 15" id="KW-0418">Kinase</keyword>
<feature type="transmembrane region" description="Helical" evidence="13">
    <location>
        <begin position="421"/>
        <end position="448"/>
    </location>
</feature>
<dbReference type="InterPro" id="IPR003852">
    <property type="entry name" value="Sig_transdc_His_kinase_KdpD_N"/>
</dbReference>
<dbReference type="Pfam" id="PF02702">
    <property type="entry name" value="KdpD"/>
    <property type="match status" value="1"/>
</dbReference>
<dbReference type="Pfam" id="PF02518">
    <property type="entry name" value="HATPase_c"/>
    <property type="match status" value="1"/>
</dbReference>
<keyword evidence="5" id="KW-0808">Transferase</keyword>
<dbReference type="SMART" id="SM00388">
    <property type="entry name" value="HisKA"/>
    <property type="match status" value="1"/>
</dbReference>
<dbReference type="SUPFAM" id="SSF52402">
    <property type="entry name" value="Adenine nucleotide alpha hydrolases-like"/>
    <property type="match status" value="1"/>
</dbReference>
<dbReference type="InterPro" id="IPR038318">
    <property type="entry name" value="KdpD_sf"/>
</dbReference>
<dbReference type="SUPFAM" id="SSF55874">
    <property type="entry name" value="ATPase domain of HSP90 chaperone/DNA topoisomerase II/histidine kinase"/>
    <property type="match status" value="1"/>
</dbReference>
<evidence type="ECO:0000313" key="16">
    <source>
        <dbReference type="Proteomes" id="UP000603940"/>
    </source>
</evidence>
<dbReference type="InterPro" id="IPR036890">
    <property type="entry name" value="HATPase_C_sf"/>
</dbReference>
<evidence type="ECO:0000256" key="12">
    <source>
        <dbReference type="ARBA" id="ARBA00023136"/>
    </source>
</evidence>
<keyword evidence="6 13" id="KW-0812">Transmembrane</keyword>
<keyword evidence="11" id="KW-0902">Two-component regulatory system</keyword>
<feature type="domain" description="Histidine kinase" evidence="14">
    <location>
        <begin position="663"/>
        <end position="878"/>
    </location>
</feature>
<evidence type="ECO:0000256" key="4">
    <source>
        <dbReference type="ARBA" id="ARBA00022553"/>
    </source>
</evidence>
<evidence type="ECO:0000313" key="15">
    <source>
        <dbReference type="EMBL" id="MBC9176620.1"/>
    </source>
</evidence>
<dbReference type="InterPro" id="IPR027417">
    <property type="entry name" value="P-loop_NTPase"/>
</dbReference>
<evidence type="ECO:0000259" key="14">
    <source>
        <dbReference type="PROSITE" id="PS50109"/>
    </source>
</evidence>
<dbReference type="CDD" id="cd00075">
    <property type="entry name" value="HATPase"/>
    <property type="match status" value="1"/>
</dbReference>
<gene>
    <name evidence="15" type="ORF">IBL25_06655</name>
</gene>
<dbReference type="InterPro" id="IPR029016">
    <property type="entry name" value="GAF-like_dom_sf"/>
</dbReference>
<dbReference type="InterPro" id="IPR025201">
    <property type="entry name" value="KdpD_TM"/>
</dbReference>
<keyword evidence="10 13" id="KW-1133">Transmembrane helix</keyword>
<dbReference type="RefSeq" id="WP_187777773.1">
    <property type="nucleotide sequence ID" value="NZ_JACTUZ010000016.1"/>
</dbReference>
<reference evidence="15 16" key="1">
    <citation type="journal article" date="2009" name="Int. J. Syst. Evol. Microbiol.">
        <title>Transfer of Teichococcus ludipueritiae and Muricoccus roseus to the genus Roseomonas, as Roseomonas ludipueritiae comb. nov. and Roseomonas rosea comb. nov., respectively, and emended description of the genus Roseomonas.</title>
        <authorList>
            <person name="Sanchez-Porro C."/>
            <person name="Gallego V."/>
            <person name="Busse H.J."/>
            <person name="Kampfer P."/>
            <person name="Ventosa A."/>
        </authorList>
    </citation>
    <scope>NUCLEOTIDE SEQUENCE [LARGE SCALE GENOMIC DNA]</scope>
    <source>
        <strain evidence="15 16">DSM 14915</strain>
    </source>
</reference>
<dbReference type="InterPro" id="IPR003661">
    <property type="entry name" value="HisK_dim/P_dom"/>
</dbReference>
<dbReference type="PANTHER" id="PTHR45569">
    <property type="entry name" value="SENSOR PROTEIN KDPD"/>
    <property type="match status" value="1"/>
</dbReference>
<evidence type="ECO:0000256" key="9">
    <source>
        <dbReference type="ARBA" id="ARBA00022840"/>
    </source>
</evidence>
<evidence type="ECO:0000256" key="1">
    <source>
        <dbReference type="ARBA" id="ARBA00000085"/>
    </source>
</evidence>
<evidence type="ECO:0000256" key="13">
    <source>
        <dbReference type="SAM" id="Phobius"/>
    </source>
</evidence>
<dbReference type="SUPFAM" id="SSF47384">
    <property type="entry name" value="Homodimeric domain of signal transducing histidine kinase"/>
    <property type="match status" value="1"/>
</dbReference>
<dbReference type="Pfam" id="PF00512">
    <property type="entry name" value="HisKA"/>
    <property type="match status" value="1"/>
</dbReference>
<keyword evidence="7" id="KW-0547">Nucleotide-binding</keyword>
<evidence type="ECO:0000256" key="2">
    <source>
        <dbReference type="ARBA" id="ARBA00004141"/>
    </source>
</evidence>
<evidence type="ECO:0000256" key="7">
    <source>
        <dbReference type="ARBA" id="ARBA00022741"/>
    </source>
</evidence>
<dbReference type="CDD" id="cd00082">
    <property type="entry name" value="HisKA"/>
    <property type="match status" value="1"/>
</dbReference>
<dbReference type="PROSITE" id="PS50109">
    <property type="entry name" value="HIS_KIN"/>
    <property type="match status" value="1"/>
</dbReference>
<evidence type="ECO:0000256" key="5">
    <source>
        <dbReference type="ARBA" id="ARBA00022679"/>
    </source>
</evidence>
<keyword evidence="4" id="KW-0597">Phosphoprotein</keyword>
<name>A0ABR7R4H5_9PROT</name>
<evidence type="ECO:0000256" key="11">
    <source>
        <dbReference type="ARBA" id="ARBA00023012"/>
    </source>
</evidence>
<accession>A0ABR7R4H5</accession>
<dbReference type="Proteomes" id="UP000603940">
    <property type="component" value="Unassembled WGS sequence"/>
</dbReference>
<dbReference type="Pfam" id="PF13493">
    <property type="entry name" value="DUF4118"/>
    <property type="match status" value="1"/>
</dbReference>
<dbReference type="Gene3D" id="1.20.120.620">
    <property type="entry name" value="Backbone structure of the membrane domain of e. Coli histidine kinase receptor kdpd"/>
    <property type="match status" value="1"/>
</dbReference>
<dbReference type="Gene3D" id="3.40.50.300">
    <property type="entry name" value="P-loop containing nucleotide triphosphate hydrolases"/>
    <property type="match status" value="1"/>
</dbReference>
<evidence type="ECO:0000256" key="6">
    <source>
        <dbReference type="ARBA" id="ARBA00022692"/>
    </source>
</evidence>
<comment type="caution">
    <text evidence="15">The sequence shown here is derived from an EMBL/GenBank/DDBJ whole genome shotgun (WGS) entry which is preliminary data.</text>
</comment>
<feature type="transmembrane region" description="Helical" evidence="13">
    <location>
        <begin position="389"/>
        <end position="409"/>
    </location>
</feature>
<dbReference type="InterPro" id="IPR052023">
    <property type="entry name" value="Histidine_kinase_KdpD"/>
</dbReference>
<feature type="transmembrane region" description="Helical" evidence="13">
    <location>
        <begin position="468"/>
        <end position="489"/>
    </location>
</feature>
<dbReference type="SMART" id="SM00387">
    <property type="entry name" value="HATPase_c"/>
    <property type="match status" value="1"/>
</dbReference>
<dbReference type="InterPro" id="IPR004358">
    <property type="entry name" value="Sig_transdc_His_kin-like_C"/>
</dbReference>
<organism evidence="15 16">
    <name type="scientific">Pseudoroseomonas ludipueritiae</name>
    <dbReference type="NCBI Taxonomy" id="198093"/>
    <lineage>
        <taxon>Bacteria</taxon>
        <taxon>Pseudomonadati</taxon>
        <taxon>Pseudomonadota</taxon>
        <taxon>Alphaproteobacteria</taxon>
        <taxon>Acetobacterales</taxon>
        <taxon>Acetobacteraceae</taxon>
        <taxon>Pseudoroseomonas</taxon>
    </lineage>
</organism>
<keyword evidence="16" id="KW-1185">Reference proteome</keyword>
<evidence type="ECO:0000256" key="3">
    <source>
        <dbReference type="ARBA" id="ARBA00012438"/>
    </source>
</evidence>
<protein>
    <recommendedName>
        <fullName evidence="3">histidine kinase</fullName>
        <ecNumber evidence="3">2.7.13.3</ecNumber>
    </recommendedName>
</protein>
<proteinExistence type="predicted"/>